<dbReference type="PANTHER" id="PTHR13944">
    <property type="entry name" value="AGAP007712-PA"/>
    <property type="match status" value="1"/>
</dbReference>
<gene>
    <name evidence="1" type="ORF">RIMI_LOCUS2501099</name>
</gene>
<dbReference type="PANTHER" id="PTHR13944:SF22">
    <property type="entry name" value="RHO GUANINE NUCLEOTIDE EXCHANGE FACTOR 28"/>
    <property type="match status" value="1"/>
</dbReference>
<name>A0ABN9KZK2_9NEOB</name>
<evidence type="ECO:0000313" key="2">
    <source>
        <dbReference type="Proteomes" id="UP001176940"/>
    </source>
</evidence>
<keyword evidence="2" id="KW-1185">Reference proteome</keyword>
<dbReference type="InterPro" id="IPR051632">
    <property type="entry name" value="Rho_GEF"/>
</dbReference>
<organism evidence="1 2">
    <name type="scientific">Ranitomeya imitator</name>
    <name type="common">mimic poison frog</name>
    <dbReference type="NCBI Taxonomy" id="111125"/>
    <lineage>
        <taxon>Eukaryota</taxon>
        <taxon>Metazoa</taxon>
        <taxon>Chordata</taxon>
        <taxon>Craniata</taxon>
        <taxon>Vertebrata</taxon>
        <taxon>Euteleostomi</taxon>
        <taxon>Amphibia</taxon>
        <taxon>Batrachia</taxon>
        <taxon>Anura</taxon>
        <taxon>Neobatrachia</taxon>
        <taxon>Hyloidea</taxon>
        <taxon>Dendrobatidae</taxon>
        <taxon>Dendrobatinae</taxon>
        <taxon>Ranitomeya</taxon>
    </lineage>
</organism>
<dbReference type="Proteomes" id="UP001176940">
    <property type="component" value="Unassembled WGS sequence"/>
</dbReference>
<evidence type="ECO:0000313" key="1">
    <source>
        <dbReference type="EMBL" id="CAJ0925421.1"/>
    </source>
</evidence>
<protein>
    <recommendedName>
        <fullName evidence="3">Recombination activating protein 2</fullName>
    </recommendedName>
</protein>
<comment type="caution">
    <text evidence="1">The sequence shown here is derived from an EMBL/GenBank/DDBJ whole genome shotgun (WGS) entry which is preliminary data.</text>
</comment>
<proteinExistence type="predicted"/>
<reference evidence="1" key="1">
    <citation type="submission" date="2023-07" db="EMBL/GenBank/DDBJ databases">
        <authorList>
            <person name="Stuckert A."/>
        </authorList>
    </citation>
    <scope>NUCLEOTIDE SEQUENCE</scope>
</reference>
<sequence length="218" mass="24729">MERSRERERCGEEREKRRMGQMTVFAHFGEDFHLPEDAEFYFVYNGSSHRHVSFAERLSANSLQSIFPGHNCPESLSVTVCMHTHGYSPVIVASTSVSYVMDKACSISHSLKSHCDRLTSSSHQTILDKFDVTPQDLTFLDRNMTLCLAHEDYMPSWNILGSYAESGLDFCDIDFLPTNPHLHLVSTSPEESFLGRIDMICKSNVTFSVTFCLLGKVQ</sequence>
<accession>A0ABN9KZK2</accession>
<dbReference type="EMBL" id="CAUEEQ010003503">
    <property type="protein sequence ID" value="CAJ0925421.1"/>
    <property type="molecule type" value="Genomic_DNA"/>
</dbReference>
<evidence type="ECO:0008006" key="3">
    <source>
        <dbReference type="Google" id="ProtNLM"/>
    </source>
</evidence>